<evidence type="ECO:0000313" key="4">
    <source>
        <dbReference type="Proteomes" id="UP000228560"/>
    </source>
</evidence>
<protein>
    <submittedName>
        <fullName evidence="2">Xylose isomerase</fullName>
    </submittedName>
</protein>
<gene>
    <name evidence="3" type="ORF">CO097_06525</name>
    <name evidence="2" type="ORF">COZ58_03910</name>
</gene>
<evidence type="ECO:0000313" key="2">
    <source>
        <dbReference type="EMBL" id="PIX34439.1"/>
    </source>
</evidence>
<dbReference type="EMBL" id="PFTV01000166">
    <property type="protein sequence ID" value="PJB55964.1"/>
    <property type="molecule type" value="Genomic_DNA"/>
</dbReference>
<dbReference type="Proteomes" id="UP000231493">
    <property type="component" value="Unassembled WGS sequence"/>
</dbReference>
<keyword evidence="2" id="KW-0413">Isomerase</keyword>
<accession>A0A2M8CA78</accession>
<evidence type="ECO:0000259" key="1">
    <source>
        <dbReference type="Pfam" id="PF01261"/>
    </source>
</evidence>
<dbReference type="InterPro" id="IPR013022">
    <property type="entry name" value="Xyl_isomerase-like_TIM-brl"/>
</dbReference>
<evidence type="ECO:0000313" key="5">
    <source>
        <dbReference type="Proteomes" id="UP000231493"/>
    </source>
</evidence>
<name>A0A2M7K8I3_9BACT</name>
<dbReference type="SUPFAM" id="SSF51658">
    <property type="entry name" value="Xylose isomerase-like"/>
    <property type="match status" value="1"/>
</dbReference>
<proteinExistence type="predicted"/>
<dbReference type="GO" id="GO:0016853">
    <property type="term" value="F:isomerase activity"/>
    <property type="evidence" value="ECO:0007669"/>
    <property type="project" value="UniProtKB-KW"/>
</dbReference>
<dbReference type="EMBL" id="PFIP01000074">
    <property type="protein sequence ID" value="PIX34439.1"/>
    <property type="molecule type" value="Genomic_DNA"/>
</dbReference>
<reference evidence="4 5" key="2">
    <citation type="submission" date="2017-09" db="EMBL/GenBank/DDBJ databases">
        <title>Depth-based differentiation of microbial function through sediment-hosted aquifers and enrichment of novel symbionts in the deep terrestrial subsurface.</title>
        <authorList>
            <person name="Probst A.J."/>
            <person name="Ladd B."/>
            <person name="Jarett J.K."/>
            <person name="Geller-Mcgrath D.E."/>
            <person name="Sieber C.M."/>
            <person name="Emerson J.B."/>
            <person name="Anantharaman K."/>
            <person name="Thomas B.C."/>
            <person name="Malmstrom R."/>
            <person name="Stieglmeier M."/>
            <person name="Klingl A."/>
            <person name="Woyke T."/>
            <person name="Ryan C.M."/>
            <person name="Banfield J.F."/>
        </authorList>
    </citation>
    <scope>NUCLEOTIDE SEQUENCE [LARGE SCALE GENOMIC DNA]</scope>
    <source>
        <strain evidence="3">CG_4_9_14_3_um_filter_33_16</strain>
    </source>
</reference>
<dbReference type="Pfam" id="PF01261">
    <property type="entry name" value="AP_endonuc_2"/>
    <property type="match status" value="1"/>
</dbReference>
<reference evidence="2" key="1">
    <citation type="submission" date="2017-09" db="EMBL/GenBank/DDBJ databases">
        <title>Depth-based differentiation of microbial function through sediment-hosted aquifers and enrichment of novel symbionts in the deep terrestrial subsurface.</title>
        <authorList>
            <person name="Probst A.J."/>
            <person name="Ladd B."/>
            <person name="Jarett J.K."/>
            <person name="Geller-Mcgrath D.E."/>
            <person name="Sieber C.M.K."/>
            <person name="Emerson J.B."/>
            <person name="Anantharaman K."/>
            <person name="Thomas B.C."/>
            <person name="Malmstrom R."/>
            <person name="Stieglmeier M."/>
            <person name="Klingl A."/>
            <person name="Woyke T."/>
            <person name="Ryan C.M."/>
            <person name="Banfield J.F."/>
        </authorList>
    </citation>
    <scope>NUCLEOTIDE SEQUENCE</scope>
    <source>
        <strain evidence="2">CG_4_8_14_3_um_filter_34_18</strain>
    </source>
</reference>
<dbReference type="InterPro" id="IPR036237">
    <property type="entry name" value="Xyl_isomerase-like_sf"/>
</dbReference>
<dbReference type="Gene3D" id="3.20.20.150">
    <property type="entry name" value="Divalent-metal-dependent TIM barrel enzymes"/>
    <property type="match status" value="1"/>
</dbReference>
<dbReference type="Proteomes" id="UP000228560">
    <property type="component" value="Unassembled WGS sequence"/>
</dbReference>
<comment type="caution">
    <text evidence="2">The sequence shown here is derived from an EMBL/GenBank/DDBJ whole genome shotgun (WGS) entry which is preliminary data.</text>
</comment>
<dbReference type="InterPro" id="IPR050312">
    <property type="entry name" value="IolE/XylAMocC-like"/>
</dbReference>
<feature type="domain" description="Xylose isomerase-like TIM barrel" evidence="1">
    <location>
        <begin position="19"/>
        <end position="267"/>
    </location>
</feature>
<dbReference type="PANTHER" id="PTHR12110:SF41">
    <property type="entry name" value="INOSOSE DEHYDRATASE"/>
    <property type="match status" value="1"/>
</dbReference>
<accession>A0A2M7K8I3</accession>
<evidence type="ECO:0000313" key="3">
    <source>
        <dbReference type="EMBL" id="PJB55964.1"/>
    </source>
</evidence>
<organism evidence="2 5">
    <name type="scientific">Candidatus Infernicultor aquiphilus</name>
    <dbReference type="NCBI Taxonomy" id="1805029"/>
    <lineage>
        <taxon>Bacteria</taxon>
        <taxon>Pseudomonadati</taxon>
        <taxon>Atribacterota</taxon>
        <taxon>Candidatus Phoenicimicrobiia</taxon>
        <taxon>Candidatus Pheonicimicrobiales</taxon>
        <taxon>Candidatus Phoenicimicrobiaceae</taxon>
        <taxon>Candidatus Infernicultor</taxon>
    </lineage>
</organism>
<dbReference type="PANTHER" id="PTHR12110">
    <property type="entry name" value="HYDROXYPYRUVATE ISOMERASE"/>
    <property type="match status" value="1"/>
</dbReference>
<dbReference type="AlphaFoldDB" id="A0A2M7K8I3"/>
<sequence>MKMELGAMIHVTENIKESFEEVAKLGMRTCQVSCTAELMIDRLKPKDISRASEEFGIEISSFFLVFEGQIYNRIEGVSTVGFIPEEYRTRRFKLAEKFSDMIYEIGVKNITSHVGAIPNDPKSPLYLGFVPVMKKFVEYCQRNGQIFCFETGQELPSTLKRLIADIGNNAYVNLDPANLILYGMAHPLDAVEILGEYVRGMHAKDALWPNRDESLGIEVPVGKGEVDFPLLISRLKEKGFQGPITIEREISGEQQKKDILEAKKFLEPYL</sequence>